<dbReference type="InterPro" id="IPR017932">
    <property type="entry name" value="GATase_2_dom"/>
</dbReference>
<reference evidence="3" key="1">
    <citation type="submission" date="2018-05" db="EMBL/GenBank/DDBJ databases">
        <authorList>
            <person name="Lanie J.A."/>
            <person name="Ng W.-L."/>
            <person name="Kazmierczak K.M."/>
            <person name="Andrzejewski T.M."/>
            <person name="Davidsen T.M."/>
            <person name="Wayne K.J."/>
            <person name="Tettelin H."/>
            <person name="Glass J.I."/>
            <person name="Rusch D."/>
            <person name="Podicherti R."/>
            <person name="Tsui H.-C.T."/>
            <person name="Winkler M.E."/>
        </authorList>
    </citation>
    <scope>NUCLEOTIDE SEQUENCE</scope>
</reference>
<dbReference type="EMBL" id="UINC01152616">
    <property type="protein sequence ID" value="SVD46885.1"/>
    <property type="molecule type" value="Genomic_DNA"/>
</dbReference>
<evidence type="ECO:0000256" key="1">
    <source>
        <dbReference type="SAM" id="MobiDB-lite"/>
    </source>
</evidence>
<accession>A0A382VLH5</accession>
<protein>
    <recommendedName>
        <fullName evidence="2">Glutamine amidotransferase type-2 domain-containing protein</fullName>
    </recommendedName>
</protein>
<dbReference type="PROSITE" id="PS51278">
    <property type="entry name" value="GATASE_TYPE_2"/>
    <property type="match status" value="1"/>
</dbReference>
<name>A0A382VLH5_9ZZZZ</name>
<evidence type="ECO:0000313" key="3">
    <source>
        <dbReference type="EMBL" id="SVD46885.1"/>
    </source>
</evidence>
<dbReference type="InterPro" id="IPR029055">
    <property type="entry name" value="Ntn_hydrolases_N"/>
</dbReference>
<feature type="compositionally biased region" description="Basic and acidic residues" evidence="1">
    <location>
        <begin position="1"/>
        <end position="13"/>
    </location>
</feature>
<feature type="non-terminal residue" evidence="3">
    <location>
        <position position="36"/>
    </location>
</feature>
<feature type="region of interest" description="Disordered" evidence="1">
    <location>
        <begin position="1"/>
        <end position="25"/>
    </location>
</feature>
<dbReference type="AlphaFoldDB" id="A0A382VLH5"/>
<organism evidence="3">
    <name type="scientific">marine metagenome</name>
    <dbReference type="NCBI Taxonomy" id="408172"/>
    <lineage>
        <taxon>unclassified sequences</taxon>
        <taxon>metagenomes</taxon>
        <taxon>ecological metagenomes</taxon>
    </lineage>
</organism>
<proteinExistence type="predicted"/>
<evidence type="ECO:0000259" key="2">
    <source>
        <dbReference type="PROSITE" id="PS51278"/>
    </source>
</evidence>
<dbReference type="SUPFAM" id="SSF56235">
    <property type="entry name" value="N-terminal nucleophile aminohydrolases (Ntn hydrolases)"/>
    <property type="match status" value="1"/>
</dbReference>
<sequence>MQKFREPLTHRGPDSIGMYASPDGRAGLGFQRLRIV</sequence>
<feature type="domain" description="Glutamine amidotransferase type-2" evidence="2">
    <location>
        <begin position="1"/>
        <end position="36"/>
    </location>
</feature>
<gene>
    <name evidence="3" type="ORF">METZ01_LOCUS399739</name>
</gene>